<dbReference type="InterPro" id="IPR002942">
    <property type="entry name" value="S4_RNA-bd"/>
</dbReference>
<dbReference type="InterPro" id="IPR036986">
    <property type="entry name" value="S4_RNA-bd_sf"/>
</dbReference>
<dbReference type="CDD" id="cd02440">
    <property type="entry name" value="AdoMet_MTases"/>
    <property type="match status" value="1"/>
</dbReference>
<dbReference type="NCBIfam" id="TIGR00478">
    <property type="entry name" value="tly"/>
    <property type="match status" value="1"/>
</dbReference>
<dbReference type="GO" id="GO:0003723">
    <property type="term" value="F:RNA binding"/>
    <property type="evidence" value="ECO:0007669"/>
    <property type="project" value="UniProtKB-KW"/>
</dbReference>
<evidence type="ECO:0000313" key="5">
    <source>
        <dbReference type="EMBL" id="TCO16199.1"/>
    </source>
</evidence>
<dbReference type="Gene3D" id="3.40.50.150">
    <property type="entry name" value="Vaccinia Virus protein VP39"/>
    <property type="match status" value="1"/>
</dbReference>
<keyword evidence="6" id="KW-1185">Reference proteome</keyword>
<dbReference type="PROSITE" id="PS50889">
    <property type="entry name" value="S4"/>
    <property type="match status" value="1"/>
</dbReference>
<feature type="domain" description="RNA-binding S4" evidence="4">
    <location>
        <begin position="13"/>
        <end position="74"/>
    </location>
</feature>
<protein>
    <submittedName>
        <fullName evidence="5">23S rRNA (Cytidine1920-2'-O)/16S rRNA (Cytidine1409-2'-O)-methyltransferase</fullName>
    </submittedName>
</protein>
<dbReference type="Pfam" id="PF01479">
    <property type="entry name" value="S4"/>
    <property type="match status" value="1"/>
</dbReference>
<dbReference type="InterPro" id="IPR047048">
    <property type="entry name" value="TlyA"/>
</dbReference>
<dbReference type="PANTHER" id="PTHR32319">
    <property type="entry name" value="BACTERIAL HEMOLYSIN-LIKE PROTEIN"/>
    <property type="match status" value="1"/>
</dbReference>
<dbReference type="InterPro" id="IPR004538">
    <property type="entry name" value="Hemolysin_A/TlyA"/>
</dbReference>
<dbReference type="SUPFAM" id="SSF55174">
    <property type="entry name" value="Alpha-L RNA-binding motif"/>
    <property type="match status" value="1"/>
</dbReference>
<evidence type="ECO:0000256" key="1">
    <source>
        <dbReference type="ARBA" id="ARBA00022884"/>
    </source>
</evidence>
<comment type="caution">
    <text evidence="5">The sequence shown here is derived from an EMBL/GenBank/DDBJ whole genome shotgun (WGS) entry which is preliminary data.</text>
</comment>
<keyword evidence="5" id="KW-0489">Methyltransferase</keyword>
<dbReference type="SMART" id="SM00363">
    <property type="entry name" value="S4"/>
    <property type="match status" value="1"/>
</dbReference>
<evidence type="ECO:0000256" key="2">
    <source>
        <dbReference type="ARBA" id="ARBA00029460"/>
    </source>
</evidence>
<evidence type="ECO:0000313" key="6">
    <source>
        <dbReference type="Proteomes" id="UP000294881"/>
    </source>
</evidence>
<dbReference type="Pfam" id="PF01728">
    <property type="entry name" value="FtsJ"/>
    <property type="match status" value="1"/>
</dbReference>
<accession>A0A4R2GY52</accession>
<reference evidence="5 6" key="1">
    <citation type="submission" date="2019-03" db="EMBL/GenBank/DDBJ databases">
        <title>Genomic Encyclopedia of Type Strains, Phase IV (KMG-IV): sequencing the most valuable type-strain genomes for metagenomic binning, comparative biology and taxonomic classification.</title>
        <authorList>
            <person name="Goeker M."/>
        </authorList>
    </citation>
    <scope>NUCLEOTIDE SEQUENCE [LARGE SCALE GENOMIC DNA]</scope>
    <source>
        <strain evidence="5 6">DSM 22958</strain>
    </source>
</reference>
<proteinExistence type="inferred from homology"/>
<evidence type="ECO:0000256" key="3">
    <source>
        <dbReference type="PROSITE-ProRule" id="PRU00182"/>
    </source>
</evidence>
<dbReference type="InterPro" id="IPR029063">
    <property type="entry name" value="SAM-dependent_MTases_sf"/>
</dbReference>
<sequence>MARERADTETARDRADRVLTARGFFDSRAKAQEAIAAGLVQVDGKTIAKPSEQIDANAAIVAGAPYPWASRGGVKLAAALDHFGLDPAGKTCVDLGASTGGFTDVLLARGVARVLAVDVGHGQLHPRIAADPRVVVFEGQDARTVTPDLLGGPVDMAVMDLSFISLRLVLPAVPPLLKAGGRLVALIKPQFEVGRALVDKGLVRDAAARLRACDDVTTLLAQLGFAVHGVVPSPIAGGDGNQEFLVAATRAA</sequence>
<name>A0A4R2GY52_9HYPH</name>
<keyword evidence="5" id="KW-0808">Transferase</keyword>
<dbReference type="Gene3D" id="3.10.290.10">
    <property type="entry name" value="RNA-binding S4 domain"/>
    <property type="match status" value="1"/>
</dbReference>
<dbReference type="RefSeq" id="WP_132002293.1">
    <property type="nucleotide sequence ID" value="NZ_JBHUNN010000002.1"/>
</dbReference>
<dbReference type="SUPFAM" id="SSF53335">
    <property type="entry name" value="S-adenosyl-L-methionine-dependent methyltransferases"/>
    <property type="match status" value="1"/>
</dbReference>
<dbReference type="PIRSF" id="PIRSF005578">
    <property type="entry name" value="TlyA"/>
    <property type="match status" value="1"/>
</dbReference>
<dbReference type="InterPro" id="IPR002877">
    <property type="entry name" value="RNA_MeTrfase_FtsJ_dom"/>
</dbReference>
<gene>
    <name evidence="5" type="ORF">EV666_101452</name>
</gene>
<keyword evidence="1 3" id="KW-0694">RNA-binding</keyword>
<dbReference type="AlphaFoldDB" id="A0A4R2GY52"/>
<dbReference type="GO" id="GO:0008168">
    <property type="term" value="F:methyltransferase activity"/>
    <property type="evidence" value="ECO:0007669"/>
    <property type="project" value="UniProtKB-KW"/>
</dbReference>
<dbReference type="EMBL" id="SLWL01000001">
    <property type="protein sequence ID" value="TCO16199.1"/>
    <property type="molecule type" value="Genomic_DNA"/>
</dbReference>
<organism evidence="5 6">
    <name type="scientific">Camelimonas lactis</name>
    <dbReference type="NCBI Taxonomy" id="659006"/>
    <lineage>
        <taxon>Bacteria</taxon>
        <taxon>Pseudomonadati</taxon>
        <taxon>Pseudomonadota</taxon>
        <taxon>Alphaproteobacteria</taxon>
        <taxon>Hyphomicrobiales</taxon>
        <taxon>Chelatococcaceae</taxon>
        <taxon>Camelimonas</taxon>
    </lineage>
</organism>
<comment type="similarity">
    <text evidence="2">Belongs to the TlyA family.</text>
</comment>
<dbReference type="OrthoDB" id="9784736at2"/>
<dbReference type="Proteomes" id="UP000294881">
    <property type="component" value="Unassembled WGS sequence"/>
</dbReference>
<dbReference type="PANTHER" id="PTHR32319:SF0">
    <property type="entry name" value="BACTERIAL HEMOLYSIN-LIKE PROTEIN"/>
    <property type="match status" value="1"/>
</dbReference>
<dbReference type="CDD" id="cd00165">
    <property type="entry name" value="S4"/>
    <property type="match status" value="1"/>
</dbReference>
<evidence type="ECO:0000259" key="4">
    <source>
        <dbReference type="SMART" id="SM00363"/>
    </source>
</evidence>
<dbReference type="GO" id="GO:0032259">
    <property type="term" value="P:methylation"/>
    <property type="evidence" value="ECO:0007669"/>
    <property type="project" value="UniProtKB-KW"/>
</dbReference>